<dbReference type="Proteomes" id="UP000694720">
    <property type="component" value="Unplaced"/>
</dbReference>
<dbReference type="AlphaFoldDB" id="A0A8D1CUZ0"/>
<keyword evidence="6" id="KW-0325">Glycoprotein</keyword>
<feature type="transmembrane region" description="Helical" evidence="10">
    <location>
        <begin position="197"/>
        <end position="221"/>
    </location>
</feature>
<reference evidence="11" key="1">
    <citation type="submission" date="2025-08" db="UniProtKB">
        <authorList>
            <consortium name="Ensembl"/>
        </authorList>
    </citation>
    <scope>IDENTIFICATION</scope>
</reference>
<keyword evidence="5 10" id="KW-0472">Membrane</keyword>
<evidence type="ECO:0000256" key="3">
    <source>
        <dbReference type="ARBA" id="ARBA00022692"/>
    </source>
</evidence>
<comment type="subcellular location">
    <subcellularLocation>
        <location evidence="1">Membrane</location>
        <topology evidence="1">Multi-pass membrane protein</topology>
    </subcellularLocation>
</comment>
<dbReference type="GO" id="GO:0016020">
    <property type="term" value="C:membrane"/>
    <property type="evidence" value="ECO:0007669"/>
    <property type="project" value="UniProtKB-SubCell"/>
</dbReference>
<keyword evidence="4 10" id="KW-1133">Transmembrane helix</keyword>
<proteinExistence type="inferred from homology"/>
<dbReference type="Ensembl" id="ENSSSCT00035057223.1">
    <property type="protein sequence ID" value="ENSSSCP00035023000.1"/>
    <property type="gene ID" value="ENSSSCG00035043072.1"/>
</dbReference>
<accession>A0A8D1CUZ0</accession>
<dbReference type="CDD" id="cd03151">
    <property type="entry name" value="CD81_like_LEL"/>
    <property type="match status" value="1"/>
</dbReference>
<organism evidence="11 12">
    <name type="scientific">Sus scrofa</name>
    <name type="common">Pig</name>
    <dbReference type="NCBI Taxonomy" id="9823"/>
    <lineage>
        <taxon>Eukaryota</taxon>
        <taxon>Metazoa</taxon>
        <taxon>Chordata</taxon>
        <taxon>Craniata</taxon>
        <taxon>Vertebrata</taxon>
        <taxon>Euteleostomi</taxon>
        <taxon>Mammalia</taxon>
        <taxon>Eutheria</taxon>
        <taxon>Laurasiatheria</taxon>
        <taxon>Artiodactyla</taxon>
        <taxon>Suina</taxon>
        <taxon>Suidae</taxon>
        <taxon>Sus</taxon>
    </lineage>
</organism>
<evidence type="ECO:0000256" key="9">
    <source>
        <dbReference type="SAM" id="MobiDB-lite"/>
    </source>
</evidence>
<comment type="function">
    <text evidence="7">May play a role in signalling in oligodendrocytes in the early stages of their terminal differentiation into myelin-forming glia and may also function in stabilizing the mature sheath.</text>
</comment>
<evidence type="ECO:0000256" key="6">
    <source>
        <dbReference type="ARBA" id="ARBA00023180"/>
    </source>
</evidence>
<evidence type="ECO:0000256" key="7">
    <source>
        <dbReference type="ARBA" id="ARBA00056952"/>
    </source>
</evidence>
<evidence type="ECO:0000256" key="10">
    <source>
        <dbReference type="SAM" id="Phobius"/>
    </source>
</evidence>
<dbReference type="InterPro" id="IPR008952">
    <property type="entry name" value="Tetraspanin_EC2_sf"/>
</dbReference>
<evidence type="ECO:0000256" key="1">
    <source>
        <dbReference type="ARBA" id="ARBA00004141"/>
    </source>
</evidence>
<dbReference type="FunFam" id="1.10.1450.10:FF:000015">
    <property type="entry name" value="Tetraspanin"/>
    <property type="match status" value="1"/>
</dbReference>
<feature type="compositionally biased region" description="Pro residues" evidence="9">
    <location>
        <begin position="68"/>
        <end position="81"/>
    </location>
</feature>
<dbReference type="PANTHER" id="PTHR19282:SF155">
    <property type="entry name" value="TETRASPANIN-2"/>
    <property type="match status" value="1"/>
</dbReference>
<evidence type="ECO:0000256" key="8">
    <source>
        <dbReference type="ARBA" id="ARBA00072059"/>
    </source>
</evidence>
<evidence type="ECO:0000313" key="12">
    <source>
        <dbReference type="Proteomes" id="UP000694720"/>
    </source>
</evidence>
<dbReference type="SUPFAM" id="SSF48652">
    <property type="entry name" value="Tetraspanin"/>
    <property type="match status" value="1"/>
</dbReference>
<comment type="similarity">
    <text evidence="2">Belongs to the tetraspanin (TM4SF) family.</text>
</comment>
<dbReference type="PRINTS" id="PR00259">
    <property type="entry name" value="TMFOUR"/>
</dbReference>
<keyword evidence="3 10" id="KW-0812">Transmembrane</keyword>
<feature type="transmembrane region" description="Helical" evidence="10">
    <location>
        <begin position="123"/>
        <end position="145"/>
    </location>
</feature>
<evidence type="ECO:0000256" key="4">
    <source>
        <dbReference type="ARBA" id="ARBA00022989"/>
    </source>
</evidence>
<dbReference type="Gene3D" id="1.10.1450.10">
    <property type="entry name" value="Tetraspanin"/>
    <property type="match status" value="1"/>
</dbReference>
<dbReference type="PROSITE" id="PS00421">
    <property type="entry name" value="TM4_1"/>
    <property type="match status" value="1"/>
</dbReference>
<feature type="region of interest" description="Disordered" evidence="9">
    <location>
        <begin position="65"/>
        <end position="110"/>
    </location>
</feature>
<dbReference type="Pfam" id="PF00335">
    <property type="entry name" value="Tetraspanin"/>
    <property type="match status" value="1"/>
</dbReference>
<dbReference type="InterPro" id="IPR018499">
    <property type="entry name" value="Tetraspanin/Peripherin"/>
</dbReference>
<protein>
    <recommendedName>
        <fullName evidence="8">Tetraspanin-2</fullName>
    </recommendedName>
</protein>
<name>A0A8D1CUZ0_PIG</name>
<dbReference type="InterPro" id="IPR018503">
    <property type="entry name" value="Tetraspanin_CS"/>
</dbReference>
<feature type="transmembrane region" description="Helical" evidence="10">
    <location>
        <begin position="165"/>
        <end position="185"/>
    </location>
</feature>
<evidence type="ECO:0000256" key="5">
    <source>
        <dbReference type="ARBA" id="ARBA00023136"/>
    </source>
</evidence>
<feature type="region of interest" description="Disordered" evidence="9">
    <location>
        <begin position="14"/>
        <end position="35"/>
    </location>
</feature>
<dbReference type="PANTHER" id="PTHR19282">
    <property type="entry name" value="TETRASPANIN"/>
    <property type="match status" value="1"/>
</dbReference>
<evidence type="ECO:0000313" key="11">
    <source>
        <dbReference type="Ensembl" id="ENSSSCP00035023000.1"/>
    </source>
</evidence>
<sequence length="335" mass="36600">MGLESRRTLLSRRCSHNHCKPGASGPGEGRRLLPRAEGGNFSFRRLDLHPPSAFRSASSLALSHWAPAPAPPPQAPPPPLELRPLPAGSRRSRRSEPGPGNSRSRRPGRSMGRFRGGLRCIKYLLLGFNLLFWLAGSAVIAFGLWFRFGGIMKDFSSEDKSPEYFYMGLYVLVGAGVLMMAVGFFGCCGATRESQCVLGSFFTCLLVIFAAEVTTGVFAFIGKGVAIRHVQTMYEEAYNDYLRDREKGNGTLITFHSAFQCCGKESSEQVQPTCPKELLGHKNCIDEIETIISVKLQLVGIVGIGIAGLTVRKSQNVPSLPSVKPEPLHLISLQM</sequence>
<evidence type="ECO:0000256" key="2">
    <source>
        <dbReference type="ARBA" id="ARBA00006840"/>
    </source>
</evidence>